<dbReference type="OrthoDB" id="9807744at2"/>
<dbReference type="KEGG" id="ocn:CUC15_07415"/>
<keyword evidence="1" id="KW-0472">Membrane</keyword>
<feature type="transmembrane region" description="Helical" evidence="1">
    <location>
        <begin position="240"/>
        <end position="258"/>
    </location>
</feature>
<dbReference type="RefSeq" id="WP_114916049.1">
    <property type="nucleotide sequence ID" value="NZ_CP024848.1"/>
</dbReference>
<name>A0A345PFH2_9BACI</name>
<organism evidence="3 4">
    <name type="scientific">Oceanobacillus zhaokaii</name>
    <dbReference type="NCBI Taxonomy" id="2052660"/>
    <lineage>
        <taxon>Bacteria</taxon>
        <taxon>Bacillati</taxon>
        <taxon>Bacillota</taxon>
        <taxon>Bacilli</taxon>
        <taxon>Bacillales</taxon>
        <taxon>Bacillaceae</taxon>
        <taxon>Oceanobacillus</taxon>
    </lineage>
</organism>
<evidence type="ECO:0000313" key="3">
    <source>
        <dbReference type="EMBL" id="AXI08752.1"/>
    </source>
</evidence>
<dbReference type="PANTHER" id="PTHR30590">
    <property type="entry name" value="INNER MEMBRANE PROTEIN"/>
    <property type="match status" value="1"/>
</dbReference>
<gene>
    <name evidence="3" type="ORF">CUC15_07415</name>
</gene>
<proteinExistence type="predicted"/>
<sequence>METNVSPVQESKRLIWLDAARGFAIFGIFIVNIGGFGAPYFIHGGGEAVWTSSIDKITQWIVDVLFQASFYTLFSILFGFGFQILRERLIVRNVKPTLFLLRRLVILICFGLIHAFAVWYGDILLTYGLIGLLLLLFAEVKPKTLLGWGIGLLAGSVGLISFGLFAVRNLLGGANESGIAKALVNYRSRSLTIIWEQNYQDWLLGNGGISYLFLATTLLPLFLFGMYLAQKRWLHEPQKYKGILLRLWGISFVIFFILKMGPYLFGNPLWFGYIQDNIGGTASAIFYIVSITLIGQSNLGKKLIHPFIAVGRMSLTNYILQSLICFILFYGIGFGLYGYVSPFITVLIVLFVFIIQIFISKWWFHHFLFGPLEWSWRSLMYLKWQPFRKK</sequence>
<dbReference type="PANTHER" id="PTHR30590:SF2">
    <property type="entry name" value="INNER MEMBRANE PROTEIN"/>
    <property type="match status" value="1"/>
</dbReference>
<dbReference type="InterPro" id="IPR052529">
    <property type="entry name" value="Bact_Transport_Assoc"/>
</dbReference>
<dbReference type="Proteomes" id="UP000253908">
    <property type="component" value="Chromosome"/>
</dbReference>
<accession>A0A345PFH2</accession>
<keyword evidence="1" id="KW-0812">Transmembrane</keyword>
<feature type="transmembrane region" description="Helical" evidence="1">
    <location>
        <begin position="278"/>
        <end position="295"/>
    </location>
</feature>
<evidence type="ECO:0000259" key="2">
    <source>
        <dbReference type="Pfam" id="PF04235"/>
    </source>
</evidence>
<keyword evidence="4" id="KW-1185">Reference proteome</keyword>
<feature type="transmembrane region" description="Helical" evidence="1">
    <location>
        <begin position="22"/>
        <end position="42"/>
    </location>
</feature>
<evidence type="ECO:0000313" key="4">
    <source>
        <dbReference type="Proteomes" id="UP000253908"/>
    </source>
</evidence>
<protein>
    <recommendedName>
        <fullName evidence="2">DUF418 domain-containing protein</fullName>
    </recommendedName>
</protein>
<dbReference type="Pfam" id="PF04235">
    <property type="entry name" value="DUF418"/>
    <property type="match status" value="1"/>
</dbReference>
<feature type="transmembrane region" description="Helical" evidence="1">
    <location>
        <begin position="123"/>
        <end position="138"/>
    </location>
</feature>
<feature type="transmembrane region" description="Helical" evidence="1">
    <location>
        <begin position="209"/>
        <end position="228"/>
    </location>
</feature>
<dbReference type="EMBL" id="CP024848">
    <property type="protein sequence ID" value="AXI08752.1"/>
    <property type="molecule type" value="Genomic_DNA"/>
</dbReference>
<feature type="transmembrane region" description="Helical" evidence="1">
    <location>
        <begin position="315"/>
        <end position="337"/>
    </location>
</feature>
<feature type="transmembrane region" description="Helical" evidence="1">
    <location>
        <begin position="64"/>
        <end position="85"/>
    </location>
</feature>
<dbReference type="AlphaFoldDB" id="A0A345PFH2"/>
<feature type="transmembrane region" description="Helical" evidence="1">
    <location>
        <begin position="97"/>
        <end position="117"/>
    </location>
</feature>
<keyword evidence="1" id="KW-1133">Transmembrane helix</keyword>
<feature type="transmembrane region" description="Helical" evidence="1">
    <location>
        <begin position="343"/>
        <end position="364"/>
    </location>
</feature>
<feature type="transmembrane region" description="Helical" evidence="1">
    <location>
        <begin position="145"/>
        <end position="167"/>
    </location>
</feature>
<feature type="domain" description="DUF418" evidence="2">
    <location>
        <begin position="228"/>
        <end position="383"/>
    </location>
</feature>
<evidence type="ECO:0000256" key="1">
    <source>
        <dbReference type="SAM" id="Phobius"/>
    </source>
</evidence>
<dbReference type="InterPro" id="IPR007349">
    <property type="entry name" value="DUF418"/>
</dbReference>
<reference evidence="4" key="1">
    <citation type="submission" date="2017-11" db="EMBL/GenBank/DDBJ databases">
        <authorList>
            <person name="Zhu W."/>
        </authorList>
    </citation>
    <scope>NUCLEOTIDE SEQUENCE [LARGE SCALE GENOMIC DNA]</scope>
    <source>
        <strain evidence="4">160</strain>
    </source>
</reference>